<organism evidence="1">
    <name type="scientific">marine sediment metagenome</name>
    <dbReference type="NCBI Taxonomy" id="412755"/>
    <lineage>
        <taxon>unclassified sequences</taxon>
        <taxon>metagenomes</taxon>
        <taxon>ecological metagenomes</taxon>
    </lineage>
</organism>
<dbReference type="AlphaFoldDB" id="X1RQQ6"/>
<accession>X1RQQ6</accession>
<gene>
    <name evidence="1" type="ORF">S12H4_26507</name>
</gene>
<sequence length="47" mass="5668">MVHELHQALELIERKEQDYTAYKFRTKETMAILDYIFDYGIAPSFNQ</sequence>
<dbReference type="EMBL" id="BARW01015046">
    <property type="protein sequence ID" value="GAI83042.1"/>
    <property type="molecule type" value="Genomic_DNA"/>
</dbReference>
<evidence type="ECO:0000313" key="1">
    <source>
        <dbReference type="EMBL" id="GAI83042.1"/>
    </source>
</evidence>
<name>X1RQQ6_9ZZZZ</name>
<protein>
    <submittedName>
        <fullName evidence="1">Uncharacterized protein</fullName>
    </submittedName>
</protein>
<proteinExistence type="predicted"/>
<comment type="caution">
    <text evidence="1">The sequence shown here is derived from an EMBL/GenBank/DDBJ whole genome shotgun (WGS) entry which is preliminary data.</text>
</comment>
<reference evidence="1" key="1">
    <citation type="journal article" date="2014" name="Front. Microbiol.">
        <title>High frequency of phylogenetically diverse reductive dehalogenase-homologous genes in deep subseafloor sedimentary metagenomes.</title>
        <authorList>
            <person name="Kawai M."/>
            <person name="Futagami T."/>
            <person name="Toyoda A."/>
            <person name="Takaki Y."/>
            <person name="Nishi S."/>
            <person name="Hori S."/>
            <person name="Arai W."/>
            <person name="Tsubouchi T."/>
            <person name="Morono Y."/>
            <person name="Uchiyama I."/>
            <person name="Ito T."/>
            <person name="Fujiyama A."/>
            <person name="Inagaki F."/>
            <person name="Takami H."/>
        </authorList>
    </citation>
    <scope>NUCLEOTIDE SEQUENCE</scope>
    <source>
        <strain evidence="1">Expedition CK06-06</strain>
    </source>
</reference>